<accession>A0A923RGJ8</accession>
<dbReference type="PANTHER" id="PTHR12826">
    <property type="entry name" value="RIBONUCLEASE Y"/>
    <property type="match status" value="1"/>
</dbReference>
<dbReference type="InterPro" id="IPR003607">
    <property type="entry name" value="HD/PDEase_dom"/>
</dbReference>
<dbReference type="InterPro" id="IPR017705">
    <property type="entry name" value="Ribonuclease_Y"/>
</dbReference>
<dbReference type="InterPro" id="IPR004088">
    <property type="entry name" value="KH_dom_type_1"/>
</dbReference>
<evidence type="ECO:0000256" key="1">
    <source>
        <dbReference type="ARBA" id="ARBA00004162"/>
    </source>
</evidence>
<dbReference type="GO" id="GO:0016787">
    <property type="term" value="F:hydrolase activity"/>
    <property type="evidence" value="ECO:0007669"/>
    <property type="project" value="UniProtKB-KW"/>
</dbReference>
<feature type="domain" description="HD" evidence="15">
    <location>
        <begin position="352"/>
        <end position="445"/>
    </location>
</feature>
<evidence type="ECO:0000256" key="13">
    <source>
        <dbReference type="NCBIfam" id="TIGR03319"/>
    </source>
</evidence>
<evidence type="ECO:0000256" key="11">
    <source>
        <dbReference type="ARBA" id="ARBA00073072"/>
    </source>
</evidence>
<evidence type="ECO:0000256" key="4">
    <source>
        <dbReference type="ARBA" id="ARBA00022722"/>
    </source>
</evidence>
<keyword evidence="3 12" id="KW-0812">Transmembrane</keyword>
<dbReference type="InterPro" id="IPR036612">
    <property type="entry name" value="KH_dom_type_1_sf"/>
</dbReference>
<name>A0A923RGJ8_9BACI</name>
<keyword evidence="6 12" id="KW-0378">Hydrolase</keyword>
<evidence type="ECO:0000256" key="8">
    <source>
        <dbReference type="ARBA" id="ARBA00022989"/>
    </source>
</evidence>
<proteinExistence type="inferred from homology"/>
<dbReference type="Proteomes" id="UP000637359">
    <property type="component" value="Unassembled WGS sequence"/>
</dbReference>
<dbReference type="RefSeq" id="WP_186868743.1">
    <property type="nucleotide sequence ID" value="NZ_JACOOL010000002.1"/>
</dbReference>
<evidence type="ECO:0000256" key="7">
    <source>
        <dbReference type="ARBA" id="ARBA00022884"/>
    </source>
</evidence>
<dbReference type="PROSITE" id="PS51831">
    <property type="entry name" value="HD"/>
    <property type="match status" value="1"/>
</dbReference>
<dbReference type="Pfam" id="PF01966">
    <property type="entry name" value="HD"/>
    <property type="match status" value="1"/>
</dbReference>
<dbReference type="GO" id="GO:0006402">
    <property type="term" value="P:mRNA catabolic process"/>
    <property type="evidence" value="ECO:0007669"/>
    <property type="project" value="UniProtKB-UniRule"/>
</dbReference>
<evidence type="ECO:0000313" key="16">
    <source>
        <dbReference type="EMBL" id="MBC5636036.1"/>
    </source>
</evidence>
<dbReference type="GO" id="GO:0004521">
    <property type="term" value="F:RNA endonuclease activity"/>
    <property type="evidence" value="ECO:0007669"/>
    <property type="project" value="UniProtKB-UniRule"/>
</dbReference>
<dbReference type="InterPro" id="IPR006675">
    <property type="entry name" value="HDIG_dom"/>
</dbReference>
<dbReference type="Gene3D" id="1.10.3210.10">
    <property type="entry name" value="Hypothetical protein af1432"/>
    <property type="match status" value="1"/>
</dbReference>
<dbReference type="SUPFAM" id="SSF109604">
    <property type="entry name" value="HD-domain/PDEase-like"/>
    <property type="match status" value="1"/>
</dbReference>
<dbReference type="Pfam" id="PF12072">
    <property type="entry name" value="RNase_Y_N"/>
    <property type="match status" value="1"/>
</dbReference>
<evidence type="ECO:0000256" key="3">
    <source>
        <dbReference type="ARBA" id="ARBA00022692"/>
    </source>
</evidence>
<comment type="caution">
    <text evidence="16">The sequence shown here is derived from an EMBL/GenBank/DDBJ whole genome shotgun (WGS) entry which is preliminary data.</text>
</comment>
<dbReference type="InterPro" id="IPR006674">
    <property type="entry name" value="HD_domain"/>
</dbReference>
<dbReference type="CDD" id="cd00077">
    <property type="entry name" value="HDc"/>
    <property type="match status" value="1"/>
</dbReference>
<evidence type="ECO:0000256" key="5">
    <source>
        <dbReference type="ARBA" id="ARBA00022759"/>
    </source>
</evidence>
<evidence type="ECO:0000259" key="15">
    <source>
        <dbReference type="PROSITE" id="PS51831"/>
    </source>
</evidence>
<keyword evidence="8 12" id="KW-1133">Transmembrane helix</keyword>
<protein>
    <recommendedName>
        <fullName evidence="11 12">Ribonuclease Y</fullName>
        <shortName evidence="12">RNase Y</shortName>
        <ecNumber evidence="12 13">3.1.-.-</ecNumber>
    </recommendedName>
</protein>
<dbReference type="InterPro" id="IPR022711">
    <property type="entry name" value="RNase_Y_N"/>
</dbReference>
<dbReference type="PANTHER" id="PTHR12826:SF15">
    <property type="entry name" value="RIBONUCLEASE Y"/>
    <property type="match status" value="1"/>
</dbReference>
<sequence>MNRNNFIARGGENVEDLNLLISILLALLFLIVGLFVGYLIRKSIAEAKISSAENLAKQIVEEAHRNADAAKKEALLEAKDENHKLRQQTEQELRERRSEVQKQENRLMQREENLDRKSETLDKRELMLEKREQSLTEKQQQIEEMESKVEAMLHEQQTELERISGYTTDQARSIILERLEKELAHESAIMVKESENRAKEEADKKAKSILSLALQRCAADHVAETTVSVVNLPNDEMKGRIIGREGRNIRTLETLTGIDLIIDDTPEAVILSGFDPIRRETARIALEKLVQDGRIHPARIEEMVDKARREVDEYIREVGEETTFEVGVHGLHPDLIKILGRLKYRTSYGQNVLKHSTEVAYLSGLLAAELGEDVRLARRAGLLHDIGKAIDHEVEGSHVEIGKELATKYKEHEVVINAIASHHGDEEPTSIISVLVAAADALSAARPGARSETLENYIKRLEKLEEISESFAGVEKSFAIQAGREIRIMVKPDEIDDIDSARIARDIRKRIESELDYPGHIKVTVIRETRAVEYAK</sequence>
<dbReference type="HAMAP" id="MF_00335">
    <property type="entry name" value="RNase_Y"/>
    <property type="match status" value="1"/>
</dbReference>
<evidence type="ECO:0000256" key="10">
    <source>
        <dbReference type="ARBA" id="ARBA00061537"/>
    </source>
</evidence>
<dbReference type="FunFam" id="1.10.3210.10:FF:000003">
    <property type="entry name" value="Ribonuclease Y"/>
    <property type="match status" value="1"/>
</dbReference>
<comment type="function">
    <text evidence="12">Endoribonuclease that initiates mRNA decay.</text>
</comment>
<dbReference type="CDD" id="cd22431">
    <property type="entry name" value="KH-I_RNaseY"/>
    <property type="match status" value="1"/>
</dbReference>
<dbReference type="SUPFAM" id="SSF54791">
    <property type="entry name" value="Eukaryotic type KH-domain (KH-domain type I)"/>
    <property type="match status" value="1"/>
</dbReference>
<keyword evidence="4 12" id="KW-0540">Nuclease</keyword>
<dbReference type="Pfam" id="PF00013">
    <property type="entry name" value="KH_1"/>
    <property type="match status" value="1"/>
</dbReference>
<dbReference type="SMART" id="SM00471">
    <property type="entry name" value="HDc"/>
    <property type="match status" value="1"/>
</dbReference>
<dbReference type="SMART" id="SM00322">
    <property type="entry name" value="KH"/>
    <property type="match status" value="1"/>
</dbReference>
<dbReference type="Gene3D" id="3.30.1370.10">
    <property type="entry name" value="K Homology domain, type 1"/>
    <property type="match status" value="1"/>
</dbReference>
<dbReference type="PROSITE" id="PS50084">
    <property type="entry name" value="KH_TYPE_1"/>
    <property type="match status" value="1"/>
</dbReference>
<dbReference type="AlphaFoldDB" id="A0A923RGJ8"/>
<gene>
    <name evidence="12 16" type="primary">rny</name>
    <name evidence="16" type="ORF">H8S33_04250</name>
</gene>
<dbReference type="NCBIfam" id="TIGR03319">
    <property type="entry name" value="RNase_Y"/>
    <property type="match status" value="1"/>
</dbReference>
<dbReference type="GO" id="GO:0003723">
    <property type="term" value="F:RNA binding"/>
    <property type="evidence" value="ECO:0007669"/>
    <property type="project" value="UniProtKB-UniRule"/>
</dbReference>
<evidence type="ECO:0000256" key="6">
    <source>
        <dbReference type="ARBA" id="ARBA00022801"/>
    </source>
</evidence>
<keyword evidence="5 12" id="KW-0255">Endonuclease</keyword>
<dbReference type="GO" id="GO:0005886">
    <property type="term" value="C:plasma membrane"/>
    <property type="evidence" value="ECO:0007669"/>
    <property type="project" value="UniProtKB-SubCell"/>
</dbReference>
<dbReference type="EC" id="3.1.-.-" evidence="12 13"/>
<keyword evidence="9 12" id="KW-0472">Membrane</keyword>
<evidence type="ECO:0000256" key="2">
    <source>
        <dbReference type="ARBA" id="ARBA00022475"/>
    </source>
</evidence>
<dbReference type="FunFam" id="3.30.1370.10:FF:000006">
    <property type="entry name" value="Ribonuclease Y"/>
    <property type="match status" value="1"/>
</dbReference>
<dbReference type="EMBL" id="JACOOL010000002">
    <property type="protein sequence ID" value="MBC5636036.1"/>
    <property type="molecule type" value="Genomic_DNA"/>
</dbReference>
<dbReference type="InterPro" id="IPR004087">
    <property type="entry name" value="KH_dom"/>
</dbReference>
<reference evidence="16" key="1">
    <citation type="submission" date="2020-08" db="EMBL/GenBank/DDBJ databases">
        <title>Genome public.</title>
        <authorList>
            <person name="Liu C."/>
            <person name="Sun Q."/>
        </authorList>
    </citation>
    <scope>NUCLEOTIDE SEQUENCE</scope>
    <source>
        <strain evidence="16">BX22</strain>
    </source>
</reference>
<evidence type="ECO:0000313" key="17">
    <source>
        <dbReference type="Proteomes" id="UP000637359"/>
    </source>
</evidence>
<comment type="subcellular location">
    <subcellularLocation>
        <location evidence="1 12">Cell membrane</location>
        <topology evidence="1 12">Single-pass membrane protein</topology>
    </subcellularLocation>
</comment>
<feature type="transmembrane region" description="Helical" evidence="12">
    <location>
        <begin position="20"/>
        <end position="40"/>
    </location>
</feature>
<evidence type="ECO:0000256" key="14">
    <source>
        <dbReference type="SAM" id="MobiDB-lite"/>
    </source>
</evidence>
<evidence type="ECO:0000256" key="12">
    <source>
        <dbReference type="HAMAP-Rule" id="MF_00335"/>
    </source>
</evidence>
<keyword evidence="2 12" id="KW-1003">Cell membrane</keyword>
<organism evidence="16 17">
    <name type="scientific">Ornithinibacillus hominis</name>
    <dbReference type="NCBI Taxonomy" id="2763055"/>
    <lineage>
        <taxon>Bacteria</taxon>
        <taxon>Bacillati</taxon>
        <taxon>Bacillota</taxon>
        <taxon>Bacilli</taxon>
        <taxon>Bacillales</taxon>
        <taxon>Bacillaceae</taxon>
        <taxon>Ornithinibacillus</taxon>
    </lineage>
</organism>
<keyword evidence="17" id="KW-1185">Reference proteome</keyword>
<keyword evidence="7 12" id="KW-0694">RNA-binding</keyword>
<comment type="similarity">
    <text evidence="10 12">Belongs to the RNase Y family.</text>
</comment>
<evidence type="ECO:0000256" key="9">
    <source>
        <dbReference type="ARBA" id="ARBA00023136"/>
    </source>
</evidence>
<feature type="region of interest" description="Disordered" evidence="14">
    <location>
        <begin position="77"/>
        <end position="116"/>
    </location>
</feature>
<dbReference type="NCBIfam" id="TIGR00277">
    <property type="entry name" value="HDIG"/>
    <property type="match status" value="1"/>
</dbReference>